<feature type="domain" description="Response regulatory" evidence="4">
    <location>
        <begin position="5"/>
        <end position="121"/>
    </location>
</feature>
<comment type="function">
    <text evidence="2">May play the central regulatory role in sporulation. It may be an element of the effector pathway responsible for the activation of sporulation genes in response to nutritional stress. Spo0A may act in concert with spo0H (a sigma factor) to control the expression of some genes that are critical to the sporulation process.</text>
</comment>
<gene>
    <name evidence="5" type="ORF">L7E55_00880</name>
</gene>
<dbReference type="GO" id="GO:0000160">
    <property type="term" value="P:phosphorelay signal transduction system"/>
    <property type="evidence" value="ECO:0007669"/>
    <property type="project" value="InterPro"/>
</dbReference>
<dbReference type="GO" id="GO:0005524">
    <property type="term" value="F:ATP binding"/>
    <property type="evidence" value="ECO:0007669"/>
    <property type="project" value="TreeGrafter"/>
</dbReference>
<dbReference type="GO" id="GO:0051782">
    <property type="term" value="P:negative regulation of cell division"/>
    <property type="evidence" value="ECO:0007669"/>
    <property type="project" value="TreeGrafter"/>
</dbReference>
<protein>
    <recommendedName>
        <fullName evidence="1">Stage 0 sporulation protein A homolog</fullName>
    </recommendedName>
</protein>
<evidence type="ECO:0000256" key="3">
    <source>
        <dbReference type="PROSITE-ProRule" id="PRU00169"/>
    </source>
</evidence>
<organism evidence="5 6">
    <name type="scientific">Pelotomaculum isophthalicicum JI</name>
    <dbReference type="NCBI Taxonomy" id="947010"/>
    <lineage>
        <taxon>Bacteria</taxon>
        <taxon>Bacillati</taxon>
        <taxon>Bacillota</taxon>
        <taxon>Clostridia</taxon>
        <taxon>Eubacteriales</taxon>
        <taxon>Desulfotomaculaceae</taxon>
        <taxon>Pelotomaculum</taxon>
    </lineage>
</organism>
<dbReference type="InterPro" id="IPR025669">
    <property type="entry name" value="AAA_dom"/>
</dbReference>
<dbReference type="SUPFAM" id="SSF52172">
    <property type="entry name" value="CheY-like"/>
    <property type="match status" value="1"/>
</dbReference>
<dbReference type="RefSeq" id="WP_277442068.1">
    <property type="nucleotide sequence ID" value="NZ_JAKOAV010000001.1"/>
</dbReference>
<dbReference type="PANTHER" id="PTHR43384">
    <property type="entry name" value="SEPTUM SITE-DETERMINING PROTEIN MIND HOMOLOG, CHLOROPLASTIC-RELATED"/>
    <property type="match status" value="1"/>
</dbReference>
<dbReference type="GO" id="GO:0005829">
    <property type="term" value="C:cytosol"/>
    <property type="evidence" value="ECO:0007669"/>
    <property type="project" value="TreeGrafter"/>
</dbReference>
<dbReference type="Pfam" id="PF13614">
    <property type="entry name" value="AAA_31"/>
    <property type="match status" value="1"/>
</dbReference>
<dbReference type="Pfam" id="PF00072">
    <property type="entry name" value="Response_reg"/>
    <property type="match status" value="1"/>
</dbReference>
<dbReference type="InterPro" id="IPR011006">
    <property type="entry name" value="CheY-like_superfamily"/>
</dbReference>
<feature type="modified residue" description="4-aspartylphosphate" evidence="3">
    <location>
        <position position="56"/>
    </location>
</feature>
<dbReference type="PANTHER" id="PTHR43384:SF13">
    <property type="entry name" value="SLR0110 PROTEIN"/>
    <property type="match status" value="1"/>
</dbReference>
<dbReference type="InterPro" id="IPR001789">
    <property type="entry name" value="Sig_transdc_resp-reg_receiver"/>
</dbReference>
<dbReference type="EMBL" id="JAKOAV010000001">
    <property type="protein sequence ID" value="MDF9406925.1"/>
    <property type="molecule type" value="Genomic_DNA"/>
</dbReference>
<dbReference type="Proteomes" id="UP001154312">
    <property type="component" value="Unassembled WGS sequence"/>
</dbReference>
<evidence type="ECO:0000256" key="1">
    <source>
        <dbReference type="ARBA" id="ARBA00018672"/>
    </source>
</evidence>
<accession>A0A9X4JT58</accession>
<dbReference type="GO" id="GO:0009898">
    <property type="term" value="C:cytoplasmic side of plasma membrane"/>
    <property type="evidence" value="ECO:0007669"/>
    <property type="project" value="TreeGrafter"/>
</dbReference>
<sequence length="408" mass="44349">MSTTSVLVVDDIANTREDIKRLLYFEEDISVVGEAESGDEALKMAATLHPDVVLMDINMPGMDGIMASEAISTQMPDTAIVIISIQGEPEYLKKAMAAGARDYLVKPFSSSDLADTIRRVSNTYKMRAARSATPPVNVTLPEPDPPAKKVVVFFSSKGGVGRTTLACNLAVCLAQETQKKVALVDFDLQGGDVTVMLNLSPKGTIAELAQEEDRLEFSLVNSYLAPHMSGLKILPAPTRPEQAEVVTAGHVEEILNLLKTYFDIVIVDTSPLFNDLNLSVLEIASDILLIFTRDLPSIKHVKTDLEVLDTLNLSGKVKLVLNQSTLDYGIKISDLEKSLNTSPVAILPYDEKTVLSSINKGHPFVLTQANSKITQNIKAFAREFEMPAAGVNTEAAAKKSFIGKFFSF</sequence>
<dbReference type="CDD" id="cd17536">
    <property type="entry name" value="REC_YesN-like"/>
    <property type="match status" value="1"/>
</dbReference>
<dbReference type="PROSITE" id="PS50110">
    <property type="entry name" value="RESPONSE_REGULATORY"/>
    <property type="match status" value="1"/>
</dbReference>
<comment type="caution">
    <text evidence="5">The sequence shown here is derived from an EMBL/GenBank/DDBJ whole genome shotgun (WGS) entry which is preliminary data.</text>
</comment>
<evidence type="ECO:0000259" key="4">
    <source>
        <dbReference type="PROSITE" id="PS50110"/>
    </source>
</evidence>
<proteinExistence type="predicted"/>
<keyword evidence="6" id="KW-1185">Reference proteome</keyword>
<evidence type="ECO:0000256" key="2">
    <source>
        <dbReference type="ARBA" id="ARBA00024867"/>
    </source>
</evidence>
<dbReference type="AlphaFoldDB" id="A0A9X4JT58"/>
<evidence type="ECO:0000313" key="6">
    <source>
        <dbReference type="Proteomes" id="UP001154312"/>
    </source>
</evidence>
<keyword evidence="3" id="KW-0597">Phosphoprotein</keyword>
<dbReference type="GO" id="GO:0016887">
    <property type="term" value="F:ATP hydrolysis activity"/>
    <property type="evidence" value="ECO:0007669"/>
    <property type="project" value="TreeGrafter"/>
</dbReference>
<dbReference type="Gene3D" id="3.40.50.300">
    <property type="entry name" value="P-loop containing nucleotide triphosphate hydrolases"/>
    <property type="match status" value="1"/>
</dbReference>
<dbReference type="SUPFAM" id="SSF52540">
    <property type="entry name" value="P-loop containing nucleoside triphosphate hydrolases"/>
    <property type="match status" value="1"/>
</dbReference>
<evidence type="ECO:0000313" key="5">
    <source>
        <dbReference type="EMBL" id="MDF9406925.1"/>
    </source>
</evidence>
<dbReference type="InterPro" id="IPR027417">
    <property type="entry name" value="P-loop_NTPase"/>
</dbReference>
<dbReference type="Gene3D" id="3.40.50.2300">
    <property type="match status" value="1"/>
</dbReference>
<dbReference type="InterPro" id="IPR050625">
    <property type="entry name" value="ParA/MinD_ATPase"/>
</dbReference>
<reference evidence="5" key="1">
    <citation type="submission" date="2022-02" db="EMBL/GenBank/DDBJ databases">
        <authorList>
            <person name="Leng L."/>
        </authorList>
    </citation>
    <scope>NUCLEOTIDE SEQUENCE</scope>
    <source>
        <strain evidence="5">JI</strain>
    </source>
</reference>
<name>A0A9X4JT58_9FIRM</name>
<dbReference type="SMART" id="SM00448">
    <property type="entry name" value="REC"/>
    <property type="match status" value="1"/>
</dbReference>